<dbReference type="EMBL" id="BLAL01000319">
    <property type="protein sequence ID" value="GET03312.1"/>
    <property type="molecule type" value="Genomic_DNA"/>
</dbReference>
<sequence length="475" mass="53001">MSNYPPKKLIKDINLIDVQNFKASFDSSTKVLMEGDDGYEKSIVRWADNAIKKAGIVVQATCLDDIVKTVKFANENHLDFAVCCGGHASSGSSSSEGGVVLDMRKLNKVRVDAEKKLIYAQGGATFGEVDNEAWKYGLATVGGVVDHTGIGGLTLGGGFGHLTGRHGLTIDNLVGATMVTADGEVRELSENKNEDLFWAIRGCGANFGVVYEFIYKAHEQKEVFAGVIAYPGEKLDTIVEAINTFLKNRRSENEGISFVIVRFPPENQPTIAILLFSNDPSEQVFRERFSVIYKCGEPVMEQVGCMPYPKLNTLAEGFATFGDRKAMLNAHITQLNILSIREAYDSFVKFTDENPTAIQSYVAFDLYGTEKFSSIPSNSMAFYSRKPFYNVVILQRWSNEQDDKVVYDWAKNVQKILSKDGENTLYINFVDTADDIGYNEARLKNTWGENLEKLKELKRKYDPNVFFRKGAVIWP</sequence>
<keyword evidence="3" id="KW-0285">Flavoprotein</keyword>
<feature type="domain" description="FAD-binding PCMH-type" evidence="6">
    <location>
        <begin position="50"/>
        <end position="220"/>
    </location>
</feature>
<dbReference type="InterPro" id="IPR036318">
    <property type="entry name" value="FAD-bd_PCMH-like_sf"/>
</dbReference>
<evidence type="ECO:0000256" key="1">
    <source>
        <dbReference type="ARBA" id="ARBA00001974"/>
    </source>
</evidence>
<dbReference type="GO" id="GO:0071949">
    <property type="term" value="F:FAD binding"/>
    <property type="evidence" value="ECO:0007669"/>
    <property type="project" value="InterPro"/>
</dbReference>
<evidence type="ECO:0000256" key="2">
    <source>
        <dbReference type="ARBA" id="ARBA00005466"/>
    </source>
</evidence>
<dbReference type="SUPFAM" id="SSF56176">
    <property type="entry name" value="FAD-binding/transporter-associated domain-like"/>
    <property type="match status" value="1"/>
</dbReference>
<dbReference type="Pfam" id="PF08031">
    <property type="entry name" value="BBE"/>
    <property type="match status" value="1"/>
</dbReference>
<dbReference type="AlphaFoldDB" id="A0A2Z6SBM9"/>
<dbReference type="InterPro" id="IPR006094">
    <property type="entry name" value="Oxid_FAD_bind_N"/>
</dbReference>
<proteinExistence type="inferred from homology"/>
<dbReference type="Pfam" id="PF01565">
    <property type="entry name" value="FAD_binding_4"/>
    <property type="match status" value="1"/>
</dbReference>
<protein>
    <submittedName>
        <fullName evidence="8">FAD binding oxidoreductase</fullName>
    </submittedName>
</protein>
<dbReference type="Gene3D" id="3.30.43.10">
    <property type="entry name" value="Uridine Diphospho-n-acetylenolpyruvylglucosamine Reductase, domain 2"/>
    <property type="match status" value="1"/>
</dbReference>
<comment type="cofactor">
    <cofactor evidence="1">
        <name>FAD</name>
        <dbReference type="ChEBI" id="CHEBI:57692"/>
    </cofactor>
</comment>
<dbReference type="STRING" id="94130.A0A2Z6SBM9"/>
<keyword evidence="9" id="KW-1185">Reference proteome</keyword>
<dbReference type="Proteomes" id="UP000615446">
    <property type="component" value="Unassembled WGS sequence"/>
</dbReference>
<comment type="similarity">
    <text evidence="2">Belongs to the oxygen-dependent FAD-linked oxidoreductase family.</text>
</comment>
<evidence type="ECO:0000313" key="9">
    <source>
        <dbReference type="Proteomes" id="UP000247702"/>
    </source>
</evidence>
<keyword evidence="5" id="KW-0560">Oxidoreductase</keyword>
<evidence type="ECO:0000256" key="4">
    <source>
        <dbReference type="ARBA" id="ARBA00022827"/>
    </source>
</evidence>
<dbReference type="PROSITE" id="PS51387">
    <property type="entry name" value="FAD_PCMH"/>
    <property type="match status" value="1"/>
</dbReference>
<dbReference type="Gene3D" id="3.30.465.10">
    <property type="match status" value="1"/>
</dbReference>
<dbReference type="InterPro" id="IPR016167">
    <property type="entry name" value="FAD-bd_PCMH_sub1"/>
</dbReference>
<keyword evidence="4" id="KW-0274">FAD</keyword>
<dbReference type="InterPro" id="IPR016169">
    <property type="entry name" value="FAD-bd_PCMH_sub2"/>
</dbReference>
<evidence type="ECO:0000256" key="3">
    <source>
        <dbReference type="ARBA" id="ARBA00022630"/>
    </source>
</evidence>
<dbReference type="InterPro" id="IPR016166">
    <property type="entry name" value="FAD-bd_PCMH"/>
</dbReference>
<reference evidence="7 9" key="1">
    <citation type="submission" date="2017-11" db="EMBL/GenBank/DDBJ databases">
        <title>The genome of Rhizophagus clarus HR1 reveals common genetic basis of auxotrophy among arbuscular mycorrhizal fungi.</title>
        <authorList>
            <person name="Kobayashi Y."/>
        </authorList>
    </citation>
    <scope>NUCLEOTIDE SEQUENCE [LARGE SCALE GENOMIC DNA]</scope>
    <source>
        <strain evidence="7 9">HR1</strain>
    </source>
</reference>
<evidence type="ECO:0000259" key="6">
    <source>
        <dbReference type="PROSITE" id="PS51387"/>
    </source>
</evidence>
<evidence type="ECO:0000256" key="5">
    <source>
        <dbReference type="ARBA" id="ARBA00023002"/>
    </source>
</evidence>
<dbReference type="EMBL" id="BEXD01004125">
    <property type="protein sequence ID" value="GBC07140.1"/>
    <property type="molecule type" value="Genomic_DNA"/>
</dbReference>
<evidence type="ECO:0000313" key="8">
    <source>
        <dbReference type="EMBL" id="GET03312.1"/>
    </source>
</evidence>
<dbReference type="PANTHER" id="PTHR42973">
    <property type="entry name" value="BINDING OXIDOREDUCTASE, PUTATIVE (AFU_ORTHOLOGUE AFUA_1G17690)-RELATED"/>
    <property type="match status" value="1"/>
</dbReference>
<dbReference type="PANTHER" id="PTHR42973:SF39">
    <property type="entry name" value="FAD-BINDING PCMH-TYPE DOMAIN-CONTAINING PROTEIN"/>
    <property type="match status" value="1"/>
</dbReference>
<dbReference type="InterPro" id="IPR012951">
    <property type="entry name" value="BBE"/>
</dbReference>
<dbReference type="OrthoDB" id="415825at2759"/>
<organism evidence="7 9">
    <name type="scientific">Rhizophagus clarus</name>
    <dbReference type="NCBI Taxonomy" id="94130"/>
    <lineage>
        <taxon>Eukaryota</taxon>
        <taxon>Fungi</taxon>
        <taxon>Fungi incertae sedis</taxon>
        <taxon>Mucoromycota</taxon>
        <taxon>Glomeromycotina</taxon>
        <taxon>Glomeromycetes</taxon>
        <taxon>Glomerales</taxon>
        <taxon>Glomeraceae</taxon>
        <taxon>Rhizophagus</taxon>
    </lineage>
</organism>
<dbReference type="Proteomes" id="UP000247702">
    <property type="component" value="Unassembled WGS sequence"/>
</dbReference>
<dbReference type="GO" id="GO:0016491">
    <property type="term" value="F:oxidoreductase activity"/>
    <property type="evidence" value="ECO:0007669"/>
    <property type="project" value="UniProtKB-KW"/>
</dbReference>
<evidence type="ECO:0000313" key="7">
    <source>
        <dbReference type="EMBL" id="GBC07140.1"/>
    </source>
</evidence>
<comment type="caution">
    <text evidence="7">The sequence shown here is derived from an EMBL/GenBank/DDBJ whole genome shotgun (WGS) entry which is preliminary data.</text>
</comment>
<reference evidence="8" key="2">
    <citation type="submission" date="2019-10" db="EMBL/GenBank/DDBJ databases">
        <title>Conservation and host-specific expression of non-tandemly repeated heterogenous ribosome RNA gene in arbuscular mycorrhizal fungi.</title>
        <authorList>
            <person name="Maeda T."/>
            <person name="Kobayashi Y."/>
            <person name="Nakagawa T."/>
            <person name="Ezawa T."/>
            <person name="Yamaguchi K."/>
            <person name="Bino T."/>
            <person name="Nishimoto Y."/>
            <person name="Shigenobu S."/>
            <person name="Kawaguchi M."/>
        </authorList>
    </citation>
    <scope>NUCLEOTIDE SEQUENCE</scope>
    <source>
        <strain evidence="8">HR1</strain>
    </source>
</reference>
<gene>
    <name evidence="8" type="ORF">RCL2_002965600</name>
    <name evidence="7" type="ORF">RclHR1_07290002</name>
</gene>
<accession>A0A2Z6SBM9</accession>
<dbReference type="InterPro" id="IPR050416">
    <property type="entry name" value="FAD-linked_Oxidoreductase"/>
</dbReference>
<dbReference type="Gene3D" id="3.40.462.20">
    <property type="match status" value="1"/>
</dbReference>
<name>A0A2Z6SBM9_9GLOM</name>